<name>W1NZ50_AMBTC</name>
<dbReference type="HOGENOM" id="CLU_2609274_0_0_1"/>
<dbReference type="AlphaFoldDB" id="W1NZ50"/>
<accession>W1NZ50</accession>
<evidence type="ECO:0000256" key="1">
    <source>
        <dbReference type="SAM" id="MobiDB-lite"/>
    </source>
</evidence>
<gene>
    <name evidence="2" type="ORF">AMTR_s00091p00064970</name>
</gene>
<dbReference type="EMBL" id="KI394855">
    <property type="protein sequence ID" value="ERN00591.1"/>
    <property type="molecule type" value="Genomic_DNA"/>
</dbReference>
<dbReference type="Gramene" id="ERN00591">
    <property type="protein sequence ID" value="ERN00591"/>
    <property type="gene ID" value="AMTR_s00091p00064970"/>
</dbReference>
<evidence type="ECO:0000313" key="2">
    <source>
        <dbReference type="EMBL" id="ERN00591.1"/>
    </source>
</evidence>
<dbReference type="Proteomes" id="UP000017836">
    <property type="component" value="Unassembled WGS sequence"/>
</dbReference>
<feature type="region of interest" description="Disordered" evidence="1">
    <location>
        <begin position="1"/>
        <end position="32"/>
    </location>
</feature>
<evidence type="ECO:0000313" key="3">
    <source>
        <dbReference type="Proteomes" id="UP000017836"/>
    </source>
</evidence>
<organism evidence="2 3">
    <name type="scientific">Amborella trichopoda</name>
    <dbReference type="NCBI Taxonomy" id="13333"/>
    <lineage>
        <taxon>Eukaryota</taxon>
        <taxon>Viridiplantae</taxon>
        <taxon>Streptophyta</taxon>
        <taxon>Embryophyta</taxon>
        <taxon>Tracheophyta</taxon>
        <taxon>Spermatophyta</taxon>
        <taxon>Magnoliopsida</taxon>
        <taxon>Amborellales</taxon>
        <taxon>Amborellaceae</taxon>
        <taxon>Amborella</taxon>
    </lineage>
</organism>
<protein>
    <submittedName>
        <fullName evidence="2">Uncharacterized protein</fullName>
    </submittedName>
</protein>
<sequence length="79" mass="8149">MALRGRSDYTNALPMDGKPPNPRYMAKDNGGGSLLGSGSKDACAASYGGGKDGKEVIGSDAYVEDESGAEVKYGFVIIN</sequence>
<reference evidence="3" key="1">
    <citation type="journal article" date="2013" name="Science">
        <title>The Amborella genome and the evolution of flowering plants.</title>
        <authorList>
            <consortium name="Amborella Genome Project"/>
        </authorList>
    </citation>
    <scope>NUCLEOTIDE SEQUENCE [LARGE SCALE GENOMIC DNA]</scope>
</reference>
<keyword evidence="3" id="KW-1185">Reference proteome</keyword>
<proteinExistence type="predicted"/>